<evidence type="ECO:0000259" key="7">
    <source>
        <dbReference type="Pfam" id="PF03444"/>
    </source>
</evidence>
<dbReference type="Gene3D" id="1.10.10.10">
    <property type="entry name" value="Winged helix-like DNA-binding domain superfamily/Winged helix DNA-binding domain"/>
    <property type="match status" value="1"/>
</dbReference>
<dbReference type="InterPro" id="IPR023120">
    <property type="entry name" value="WHTH_transcript_rep_HrcA_IDD"/>
</dbReference>
<keyword evidence="2 5" id="KW-0805">Transcription regulation</keyword>
<evidence type="ECO:0000256" key="3">
    <source>
        <dbReference type="ARBA" id="ARBA00023016"/>
    </source>
</evidence>
<dbReference type="GO" id="GO:0045892">
    <property type="term" value="P:negative regulation of DNA-templated transcription"/>
    <property type="evidence" value="ECO:0007669"/>
    <property type="project" value="UniProtKB-UniRule"/>
</dbReference>
<feature type="domain" description="Heat-inducible transcription repressor HrcA C-terminal" evidence="6">
    <location>
        <begin position="105"/>
        <end position="326"/>
    </location>
</feature>
<reference evidence="8 9" key="1">
    <citation type="submission" date="2019-08" db="EMBL/GenBank/DDBJ databases">
        <title>In-depth cultivation of the pig gut microbiome towards novel bacterial diversity and tailored functional studies.</title>
        <authorList>
            <person name="Wylensek D."/>
            <person name="Hitch T.C.A."/>
            <person name="Clavel T."/>
        </authorList>
    </citation>
    <scope>NUCLEOTIDE SEQUENCE [LARGE SCALE GENOMIC DNA]</scope>
    <source>
        <strain evidence="8 9">SM-530-WT-4B</strain>
    </source>
</reference>
<dbReference type="HAMAP" id="MF_00081">
    <property type="entry name" value="HrcA"/>
    <property type="match status" value="1"/>
</dbReference>
<keyword evidence="1 5" id="KW-0678">Repressor</keyword>
<dbReference type="Pfam" id="PF03444">
    <property type="entry name" value="WHD_HrcA"/>
    <property type="match status" value="1"/>
</dbReference>
<dbReference type="PANTHER" id="PTHR34824:SF1">
    <property type="entry name" value="HEAT-INDUCIBLE TRANSCRIPTION REPRESSOR HRCA"/>
    <property type="match status" value="1"/>
</dbReference>
<dbReference type="Pfam" id="PF01628">
    <property type="entry name" value="HrcA"/>
    <property type="match status" value="1"/>
</dbReference>
<dbReference type="InterPro" id="IPR036388">
    <property type="entry name" value="WH-like_DNA-bd_sf"/>
</dbReference>
<dbReference type="InterPro" id="IPR029016">
    <property type="entry name" value="GAF-like_dom_sf"/>
</dbReference>
<keyword evidence="4 5" id="KW-0804">Transcription</keyword>
<dbReference type="Gene3D" id="3.30.450.40">
    <property type="match status" value="1"/>
</dbReference>
<dbReference type="NCBIfam" id="TIGR00331">
    <property type="entry name" value="hrcA"/>
    <property type="match status" value="1"/>
</dbReference>
<dbReference type="InterPro" id="IPR036390">
    <property type="entry name" value="WH_DNA-bd_sf"/>
</dbReference>
<organism evidence="8 9">
    <name type="scientific">Pyramidobacter porci</name>
    <dbReference type="NCBI Taxonomy" id="2605789"/>
    <lineage>
        <taxon>Bacteria</taxon>
        <taxon>Thermotogati</taxon>
        <taxon>Synergistota</taxon>
        <taxon>Synergistia</taxon>
        <taxon>Synergistales</taxon>
        <taxon>Dethiosulfovibrionaceae</taxon>
        <taxon>Pyramidobacter</taxon>
    </lineage>
</organism>
<dbReference type="InterPro" id="IPR005104">
    <property type="entry name" value="WHTH_HrcA_DNA-bd"/>
</dbReference>
<dbReference type="InterPro" id="IPR002571">
    <property type="entry name" value="HrcA"/>
</dbReference>
<dbReference type="InterPro" id="IPR021153">
    <property type="entry name" value="HrcA_C"/>
</dbReference>
<evidence type="ECO:0000259" key="6">
    <source>
        <dbReference type="Pfam" id="PF01628"/>
    </source>
</evidence>
<name>A0A6L5YE00_9BACT</name>
<comment type="function">
    <text evidence="5">Negative regulator of class I heat shock genes (grpE-dnaK-dnaJ and groELS operons). Prevents heat-shock induction of these operons.</text>
</comment>
<evidence type="ECO:0000256" key="4">
    <source>
        <dbReference type="ARBA" id="ARBA00023163"/>
    </source>
</evidence>
<sequence>MLTERQLEIVFAVVYEYIKTGEPVGSRTISRKFLKSHSAATIRNEMSDLEEMGYFSQPHSSAGRLPTSMAYRVYVNSILHRPSSPPPEISRWVHQVADQLQSLDERLAEAARFLGRFTRCFSVAAVSALEGLKLRKADFIRLAPEILLILLVMENGAVHHSRVRVSPDVTQEQLEQLAAVIDRAAGGMPWNDVRGELLEYLSRAMAERWRDIEDIFIAIDEMMSGDGLTLSTGGMREVFVSDGGEASDERRGRIQAISSLMDTREDLEDFISDYAASEGLKVTIGDENERPAMQNCSVMMSTATGGGRKAVVGLVGPLRMNYENSIAVLEAVLNGLNRPVTEKEES</sequence>
<evidence type="ECO:0000313" key="9">
    <source>
        <dbReference type="Proteomes" id="UP000473699"/>
    </source>
</evidence>
<comment type="caution">
    <text evidence="8">The sequence shown here is derived from an EMBL/GenBank/DDBJ whole genome shotgun (WGS) entry which is preliminary data.</text>
</comment>
<evidence type="ECO:0000256" key="2">
    <source>
        <dbReference type="ARBA" id="ARBA00023015"/>
    </source>
</evidence>
<dbReference type="AlphaFoldDB" id="A0A6L5YE00"/>
<evidence type="ECO:0000313" key="8">
    <source>
        <dbReference type="EMBL" id="MST56536.1"/>
    </source>
</evidence>
<feature type="domain" description="Winged helix-turn-helix transcription repressor HrcA DNA-binding" evidence="7">
    <location>
        <begin position="1"/>
        <end position="73"/>
    </location>
</feature>
<dbReference type="Gene3D" id="3.30.390.60">
    <property type="entry name" value="Heat-inducible transcription repressor hrca homolog, domain 3"/>
    <property type="match status" value="1"/>
</dbReference>
<dbReference type="PIRSF" id="PIRSF005485">
    <property type="entry name" value="HrcA"/>
    <property type="match status" value="1"/>
</dbReference>
<dbReference type="RefSeq" id="WP_326830937.1">
    <property type="nucleotide sequence ID" value="NZ_VUNH01000013.1"/>
</dbReference>
<keyword evidence="9" id="KW-1185">Reference proteome</keyword>
<evidence type="ECO:0000256" key="1">
    <source>
        <dbReference type="ARBA" id="ARBA00022491"/>
    </source>
</evidence>
<dbReference type="SUPFAM" id="SSF46785">
    <property type="entry name" value="Winged helix' DNA-binding domain"/>
    <property type="match status" value="1"/>
</dbReference>
<comment type="similarity">
    <text evidence="5">Belongs to the HrcA family.</text>
</comment>
<accession>A0A6L5YE00</accession>
<dbReference type="GO" id="GO:0003677">
    <property type="term" value="F:DNA binding"/>
    <property type="evidence" value="ECO:0007669"/>
    <property type="project" value="InterPro"/>
</dbReference>
<gene>
    <name evidence="5 8" type="primary">hrcA</name>
    <name evidence="8" type="ORF">FYJ74_10915</name>
</gene>
<dbReference type="EMBL" id="VUNH01000013">
    <property type="protein sequence ID" value="MST56536.1"/>
    <property type="molecule type" value="Genomic_DNA"/>
</dbReference>
<dbReference type="PANTHER" id="PTHR34824">
    <property type="entry name" value="HEAT-INDUCIBLE TRANSCRIPTION REPRESSOR HRCA"/>
    <property type="match status" value="1"/>
</dbReference>
<keyword evidence="3 5" id="KW-0346">Stress response</keyword>
<dbReference type="Proteomes" id="UP000473699">
    <property type="component" value="Unassembled WGS sequence"/>
</dbReference>
<evidence type="ECO:0000256" key="5">
    <source>
        <dbReference type="HAMAP-Rule" id="MF_00081"/>
    </source>
</evidence>
<dbReference type="SUPFAM" id="SSF55781">
    <property type="entry name" value="GAF domain-like"/>
    <property type="match status" value="1"/>
</dbReference>
<protein>
    <recommendedName>
        <fullName evidence="5">Heat-inducible transcription repressor HrcA</fullName>
    </recommendedName>
</protein>
<proteinExistence type="inferred from homology"/>